<organismHost>
    <name type="scientific">Acanthamoeba</name>
    <dbReference type="NCBI Taxonomy" id="5754"/>
</organismHost>
<sequence>MEKFYQTRERVSLCCISEEYSPPLPEKYLTPYHDEKTANFGSRLPDGRLHGSFTEFHEGFTEVTTYDRGVKNGPWKKSSKRATCEGFFVDGEPEGEFTVFQRSEIFSETWPKEYLTVTSSVFYERGKGIKHVHNSSVACPLECFLFGEKLLGPHTVEWDTSKKDEIWFRVSRKTSKIEGTFQGLQKARQGYNTLWCYSELLPKKAVWRKLPESGGNCIVLP</sequence>
<accession>D2XAP6</accession>
<dbReference type="OrthoDB" id="31237at10239"/>
<dbReference type="EMBL" id="GU071086">
    <property type="protein sequence ID" value="ADB04023.1"/>
    <property type="molecule type" value="Genomic_DNA"/>
</dbReference>
<protein>
    <recommendedName>
        <fullName evidence="3">MORN repeat-containing protein</fullName>
    </recommendedName>
</protein>
<reference evidence="1 2" key="1">
    <citation type="journal article" date="2009" name="Proc. Natl. Acad. Sci. U.S.A.">
        <title>Giant Marseillevirus highlights the role of amoebae as a melting pot in emergence of chimeric microorganisms.</title>
        <authorList>
            <person name="Boyer M."/>
            <person name="Yutin N."/>
            <person name="Pagnier I."/>
            <person name="Barrassi L."/>
            <person name="Fournous G."/>
            <person name="Espinosa L."/>
            <person name="Robert C."/>
            <person name="Azza S."/>
            <person name="Sun S."/>
            <person name="Rossmann M.G."/>
            <person name="Suzan-Monti M."/>
            <person name="La Scola B."/>
            <person name="Koonin E.V."/>
            <person name="Raoult D."/>
        </authorList>
    </citation>
    <scope>NUCLEOTIDE SEQUENCE [LARGE SCALE GENOMIC DNA]</scope>
    <source>
        <strain evidence="1 2">T19</strain>
    </source>
</reference>
<evidence type="ECO:0008006" key="3">
    <source>
        <dbReference type="Google" id="ProtNLM"/>
    </source>
</evidence>
<name>D2XAP6_GBMV</name>
<dbReference type="KEGG" id="vg:8746483"/>
<proteinExistence type="predicted"/>
<dbReference type="RefSeq" id="YP_003406985.1">
    <property type="nucleotide sequence ID" value="NC_013756.1"/>
</dbReference>
<evidence type="ECO:0000313" key="1">
    <source>
        <dbReference type="EMBL" id="ADB04023.1"/>
    </source>
</evidence>
<evidence type="ECO:0000313" key="2">
    <source>
        <dbReference type="Proteomes" id="UP000029780"/>
    </source>
</evidence>
<dbReference type="Proteomes" id="UP000029780">
    <property type="component" value="Segment"/>
</dbReference>
<gene>
    <name evidence="1" type="ORF">MAR_ORF246</name>
</gene>
<organism evidence="1 2">
    <name type="scientific">Marseillevirus marseillevirus</name>
    <name type="common">GBM</name>
    <dbReference type="NCBI Taxonomy" id="694581"/>
    <lineage>
        <taxon>Viruses</taxon>
        <taxon>Varidnaviria</taxon>
        <taxon>Bamfordvirae</taxon>
        <taxon>Nucleocytoviricota</taxon>
        <taxon>Megaviricetes</taxon>
        <taxon>Pimascovirales</taxon>
        <taxon>Pimascovirales incertae sedis</taxon>
        <taxon>Marseilleviridae</taxon>
        <taxon>Marseillevirus</taxon>
        <taxon>Marseillevirus massiliense</taxon>
    </lineage>
</organism>
<dbReference type="GeneID" id="8746483"/>
<keyword evidence="2" id="KW-1185">Reference proteome</keyword>